<sequence length="280" mass="31430">MVFASVFEGDYLGLLKGASRIVFKGLYFGFLNETSQMLVHVRTIIAWEGALALLLLDRIEGAADIMGKGTSIFLFEEHCQIDFDIAGNATMEVMGPDCEVLQVLTAVLAKLNVVDYEVEKGLTVEIADRICTFVRKKGPPRQILSWLRQERKKFRDSREVVLALKDLKILYAFISCNFMYLITFMDADASWGNEFIVNEVGSIAAGGHYDNLIKQFGPNQTPAVGLSLHVKQIFTFMEQKLAEFHSQVNKKIEAEDLKSVLGEDSSTNSELNEFLLAKRQ</sequence>
<dbReference type="GO" id="GO:0003723">
    <property type="term" value="F:RNA binding"/>
    <property type="evidence" value="ECO:0007669"/>
    <property type="project" value="TreeGrafter"/>
</dbReference>
<dbReference type="Gene3D" id="3.30.930.10">
    <property type="entry name" value="Bira Bifunctional Protein, Domain 2"/>
    <property type="match status" value="2"/>
</dbReference>
<organism evidence="1 2">
    <name type="scientific">Stephania cephalantha</name>
    <dbReference type="NCBI Taxonomy" id="152367"/>
    <lineage>
        <taxon>Eukaryota</taxon>
        <taxon>Viridiplantae</taxon>
        <taxon>Streptophyta</taxon>
        <taxon>Embryophyta</taxon>
        <taxon>Tracheophyta</taxon>
        <taxon>Spermatophyta</taxon>
        <taxon>Magnoliopsida</taxon>
        <taxon>Ranunculales</taxon>
        <taxon>Menispermaceae</taxon>
        <taxon>Menispermoideae</taxon>
        <taxon>Cissampelideae</taxon>
        <taxon>Stephania</taxon>
    </lineage>
</organism>
<evidence type="ECO:0008006" key="3">
    <source>
        <dbReference type="Google" id="ProtNLM"/>
    </source>
</evidence>
<dbReference type="Proteomes" id="UP001419268">
    <property type="component" value="Unassembled WGS sequence"/>
</dbReference>
<evidence type="ECO:0000313" key="1">
    <source>
        <dbReference type="EMBL" id="KAK9089403.1"/>
    </source>
</evidence>
<dbReference type="SUPFAM" id="SSF55681">
    <property type="entry name" value="Class II aaRS and biotin synthetases"/>
    <property type="match status" value="1"/>
</dbReference>
<proteinExistence type="predicted"/>
<dbReference type="GO" id="GO:0032543">
    <property type="term" value="P:mitochondrial translation"/>
    <property type="evidence" value="ECO:0007669"/>
    <property type="project" value="TreeGrafter"/>
</dbReference>
<dbReference type="PANTHER" id="PTHR11476">
    <property type="entry name" value="HISTIDYL-TRNA SYNTHETASE"/>
    <property type="match status" value="1"/>
</dbReference>
<dbReference type="PANTHER" id="PTHR11476:SF7">
    <property type="entry name" value="HISTIDINE--TRNA LIGASE"/>
    <property type="match status" value="1"/>
</dbReference>
<reference evidence="1 2" key="1">
    <citation type="submission" date="2024-01" db="EMBL/GenBank/DDBJ databases">
        <title>Genome assemblies of Stephania.</title>
        <authorList>
            <person name="Yang L."/>
        </authorList>
    </citation>
    <scope>NUCLEOTIDE SEQUENCE [LARGE SCALE GENOMIC DNA]</scope>
    <source>
        <strain evidence="1">JXDWG</strain>
        <tissue evidence="1">Leaf</tissue>
    </source>
</reference>
<dbReference type="GO" id="GO:0004821">
    <property type="term" value="F:histidine-tRNA ligase activity"/>
    <property type="evidence" value="ECO:0007669"/>
    <property type="project" value="TreeGrafter"/>
</dbReference>
<dbReference type="GO" id="GO:0005739">
    <property type="term" value="C:mitochondrion"/>
    <property type="evidence" value="ECO:0007669"/>
    <property type="project" value="TreeGrafter"/>
</dbReference>
<keyword evidence="2" id="KW-1185">Reference proteome</keyword>
<evidence type="ECO:0000313" key="2">
    <source>
        <dbReference type="Proteomes" id="UP001419268"/>
    </source>
</evidence>
<protein>
    <recommendedName>
        <fullName evidence="3">Histidyl-tRNA synthetase</fullName>
    </recommendedName>
</protein>
<dbReference type="InterPro" id="IPR045864">
    <property type="entry name" value="aa-tRNA-synth_II/BPL/LPL"/>
</dbReference>
<dbReference type="EMBL" id="JBBNAG010000012">
    <property type="protein sequence ID" value="KAK9089403.1"/>
    <property type="molecule type" value="Genomic_DNA"/>
</dbReference>
<name>A0AAP0EDW2_9MAGN</name>
<gene>
    <name evidence="1" type="ORF">Scep_028485</name>
</gene>
<comment type="caution">
    <text evidence="1">The sequence shown here is derived from an EMBL/GenBank/DDBJ whole genome shotgun (WGS) entry which is preliminary data.</text>
</comment>
<dbReference type="AlphaFoldDB" id="A0AAP0EDW2"/>
<dbReference type="GO" id="GO:0006427">
    <property type="term" value="P:histidyl-tRNA aminoacylation"/>
    <property type="evidence" value="ECO:0007669"/>
    <property type="project" value="TreeGrafter"/>
</dbReference>
<accession>A0AAP0EDW2</accession>
<dbReference type="GO" id="GO:0005829">
    <property type="term" value="C:cytosol"/>
    <property type="evidence" value="ECO:0007669"/>
    <property type="project" value="TreeGrafter"/>
</dbReference>